<evidence type="ECO:0000313" key="3">
    <source>
        <dbReference type="EMBL" id="KAG5275210.1"/>
    </source>
</evidence>
<feature type="coiled-coil region" evidence="2">
    <location>
        <begin position="103"/>
        <end position="130"/>
    </location>
</feature>
<keyword evidence="4" id="KW-1185">Reference proteome</keyword>
<protein>
    <submittedName>
        <fullName evidence="3">Uncharacterized protein</fullName>
    </submittedName>
</protein>
<reference evidence="3" key="1">
    <citation type="submission" date="2020-10" db="EMBL/GenBank/DDBJ databases">
        <title>Chromosome-scale genome assembly of the Allis shad, Alosa alosa.</title>
        <authorList>
            <person name="Margot Z."/>
            <person name="Christophe K."/>
            <person name="Cabau C."/>
            <person name="Louis A."/>
            <person name="Berthelot C."/>
            <person name="Parey E."/>
            <person name="Roest Crollius H."/>
            <person name="Montfort J."/>
            <person name="Robinson-Rechavi M."/>
            <person name="Bucao C."/>
            <person name="Bouchez O."/>
            <person name="Gislard M."/>
            <person name="Lluch J."/>
            <person name="Milhes M."/>
            <person name="Lampietro C."/>
            <person name="Lopez Roques C."/>
            <person name="Donnadieu C."/>
            <person name="Braasch I."/>
            <person name="Desvignes T."/>
            <person name="Postlethwait J."/>
            <person name="Bobe J."/>
            <person name="Guiguen Y."/>
        </authorList>
    </citation>
    <scope>NUCLEOTIDE SEQUENCE</scope>
    <source>
        <strain evidence="3">M-15738</strain>
        <tissue evidence="3">Blood</tissue>
    </source>
</reference>
<dbReference type="Proteomes" id="UP000823561">
    <property type="component" value="Chromosome 10"/>
</dbReference>
<comment type="caution">
    <text evidence="3">The sequence shown here is derived from an EMBL/GenBank/DDBJ whole genome shotgun (WGS) entry which is preliminary data.</text>
</comment>
<gene>
    <name evidence="3" type="ORF">AALO_G00144810</name>
</gene>
<keyword evidence="1 2" id="KW-0175">Coiled coil</keyword>
<evidence type="ECO:0000256" key="1">
    <source>
        <dbReference type="ARBA" id="ARBA00023054"/>
    </source>
</evidence>
<name>A0AAV6GNB9_9TELE</name>
<organism evidence="3 4">
    <name type="scientific">Alosa alosa</name>
    <name type="common">allis shad</name>
    <dbReference type="NCBI Taxonomy" id="278164"/>
    <lineage>
        <taxon>Eukaryota</taxon>
        <taxon>Metazoa</taxon>
        <taxon>Chordata</taxon>
        <taxon>Craniata</taxon>
        <taxon>Vertebrata</taxon>
        <taxon>Euteleostomi</taxon>
        <taxon>Actinopterygii</taxon>
        <taxon>Neopterygii</taxon>
        <taxon>Teleostei</taxon>
        <taxon>Clupei</taxon>
        <taxon>Clupeiformes</taxon>
        <taxon>Clupeoidei</taxon>
        <taxon>Clupeidae</taxon>
        <taxon>Alosa</taxon>
    </lineage>
</organism>
<dbReference type="AlphaFoldDB" id="A0AAV6GNB9"/>
<accession>A0AAV6GNB9</accession>
<dbReference type="InterPro" id="IPR027267">
    <property type="entry name" value="AH/BAR_dom_sf"/>
</dbReference>
<proteinExistence type="predicted"/>
<evidence type="ECO:0000313" key="4">
    <source>
        <dbReference type="Proteomes" id="UP000823561"/>
    </source>
</evidence>
<dbReference type="Gene3D" id="1.20.1270.60">
    <property type="entry name" value="Arfaptin homology (AH) domain/BAR domain"/>
    <property type="match status" value="1"/>
</dbReference>
<dbReference type="EMBL" id="JADWDJ010000010">
    <property type="protein sequence ID" value="KAG5275210.1"/>
    <property type="molecule type" value="Genomic_DNA"/>
</dbReference>
<dbReference type="SUPFAM" id="SSF103657">
    <property type="entry name" value="BAR/IMD domain-like"/>
    <property type="match status" value="1"/>
</dbReference>
<evidence type="ECO:0000256" key="2">
    <source>
        <dbReference type="SAM" id="Coils"/>
    </source>
</evidence>
<dbReference type="PANTHER" id="PTHR14166">
    <property type="entry name" value="SLIT-ROBO RHO GTPASE ACTIVATING PROTEIN"/>
    <property type="match status" value="1"/>
</dbReference>
<sequence>MKEKRQAKYTENKLKAIKARNEYLLQLEACDSVFKYYIHDLADFIVSRQTPVGWSIPSAADRAADKQRIMETYNNVFCPPMRFDFQSHMGDTMDQLCAQQPVQVELLQRCQQLQSRLSTLRIENEEVKKTMEATLQTIQDMVTVGTLV</sequence>
<dbReference type="InterPro" id="IPR051627">
    <property type="entry name" value="SLIT-ROBO_RhoGAP"/>
</dbReference>